<dbReference type="InterPro" id="IPR011250">
    <property type="entry name" value="OMP/PagP_B-barrel"/>
</dbReference>
<dbReference type="PROSITE" id="PS00695">
    <property type="entry name" value="ENT_VIR_OMP_2"/>
    <property type="match status" value="1"/>
</dbReference>
<evidence type="ECO:0000313" key="3">
    <source>
        <dbReference type="Proteomes" id="UP000199448"/>
    </source>
</evidence>
<evidence type="ECO:0000259" key="1">
    <source>
        <dbReference type="Pfam" id="PF13568"/>
    </source>
</evidence>
<dbReference type="RefSeq" id="WP_093111390.1">
    <property type="nucleotide sequence ID" value="NZ_FNGG01000001.1"/>
</dbReference>
<dbReference type="GO" id="GO:0044384">
    <property type="term" value="C:host outer membrane"/>
    <property type="evidence" value="ECO:0007669"/>
    <property type="project" value="InterPro"/>
</dbReference>
<feature type="domain" description="Outer membrane protein beta-barrel" evidence="1">
    <location>
        <begin position="20"/>
        <end position="184"/>
    </location>
</feature>
<dbReference type="InterPro" id="IPR025665">
    <property type="entry name" value="Beta-barrel_OMP_2"/>
</dbReference>
<dbReference type="InterPro" id="IPR000758">
    <property type="entry name" value="Enterovir_OMP"/>
</dbReference>
<keyword evidence="3" id="KW-1185">Reference proteome</keyword>
<proteinExistence type="predicted"/>
<protein>
    <submittedName>
        <fullName evidence="2">Outer membrane insertion C-terminal signal</fullName>
    </submittedName>
</protein>
<dbReference type="EMBL" id="FNUG01000001">
    <property type="protein sequence ID" value="SEE42656.1"/>
    <property type="molecule type" value="Genomic_DNA"/>
</dbReference>
<dbReference type="STRING" id="390640.SAMN04488034_101502"/>
<reference evidence="2 3" key="1">
    <citation type="submission" date="2016-10" db="EMBL/GenBank/DDBJ databases">
        <authorList>
            <person name="de Groot N.N."/>
        </authorList>
    </citation>
    <scope>NUCLEOTIDE SEQUENCE [LARGE SCALE GENOMIC DNA]</scope>
    <source>
        <strain evidence="2 3">DSM 23553</strain>
    </source>
</reference>
<name>A0A1H5IR01_9FLAO</name>
<sequence length="207" mass="23168">MKKFFFLSILFLLFFISGYSQKDLKFGIKGGINLSEMRSNEFQNKEGHTGYHLGALVSFPLAGRFSLETGLGYSTQGGTAEFSNEVGKTRAEMDLDYLQLPVMIKILVVPKLSINAGTYLNFLVHEEIGAEHTSPFLYSFLPIDPTEIQYDTNDLEVNAALGLNYELSSRFCLYTTFVQGVTNAVEFGEGSVKARNRTYQVGIGYRF</sequence>
<dbReference type="Proteomes" id="UP000199448">
    <property type="component" value="Unassembled WGS sequence"/>
</dbReference>
<dbReference type="Pfam" id="PF13568">
    <property type="entry name" value="OMP_b-brl_2"/>
    <property type="match status" value="1"/>
</dbReference>
<evidence type="ECO:0000313" key="2">
    <source>
        <dbReference type="EMBL" id="SEE42656.1"/>
    </source>
</evidence>
<dbReference type="AlphaFoldDB" id="A0A1H5IR01"/>
<accession>A0A1H5IR01</accession>
<dbReference type="OrthoDB" id="947434at2"/>
<dbReference type="SUPFAM" id="SSF56925">
    <property type="entry name" value="OMPA-like"/>
    <property type="match status" value="1"/>
</dbReference>
<gene>
    <name evidence="2" type="ORF">SAMN04488034_101502</name>
</gene>
<organism evidence="2 3">
    <name type="scientific">Salinimicrobium catena</name>
    <dbReference type="NCBI Taxonomy" id="390640"/>
    <lineage>
        <taxon>Bacteria</taxon>
        <taxon>Pseudomonadati</taxon>
        <taxon>Bacteroidota</taxon>
        <taxon>Flavobacteriia</taxon>
        <taxon>Flavobacteriales</taxon>
        <taxon>Flavobacteriaceae</taxon>
        <taxon>Salinimicrobium</taxon>
    </lineage>
</organism>